<dbReference type="Proteomes" id="UP000216943">
    <property type="component" value="Unassembled WGS sequence"/>
</dbReference>
<dbReference type="PANTHER" id="PTHR34824">
    <property type="entry name" value="HEAT-INDUCIBLE TRANSCRIPTION REPRESSOR HRCA"/>
    <property type="match status" value="1"/>
</dbReference>
<dbReference type="InterPro" id="IPR002571">
    <property type="entry name" value="HrcA"/>
</dbReference>
<dbReference type="GO" id="GO:0003677">
    <property type="term" value="F:DNA binding"/>
    <property type="evidence" value="ECO:0007669"/>
    <property type="project" value="InterPro"/>
</dbReference>
<evidence type="ECO:0000313" key="8">
    <source>
        <dbReference type="Proteomes" id="UP000216943"/>
    </source>
</evidence>
<dbReference type="SUPFAM" id="SSF46785">
    <property type="entry name" value="Winged helix' DNA-binding domain"/>
    <property type="match status" value="1"/>
</dbReference>
<dbReference type="PANTHER" id="PTHR34824:SF1">
    <property type="entry name" value="HEAT-INDUCIBLE TRANSCRIPTION REPRESSOR HRCA"/>
    <property type="match status" value="1"/>
</dbReference>
<organism evidence="7 8">
    <name type="scientific">Mycoplasmopsis agassizii</name>
    <dbReference type="NCBI Taxonomy" id="33922"/>
    <lineage>
        <taxon>Bacteria</taxon>
        <taxon>Bacillati</taxon>
        <taxon>Mycoplasmatota</taxon>
        <taxon>Mycoplasmoidales</taxon>
        <taxon>Metamycoplasmataceae</taxon>
        <taxon>Mycoplasmopsis</taxon>
    </lineage>
</organism>
<evidence type="ECO:0000256" key="4">
    <source>
        <dbReference type="ARBA" id="ARBA00023163"/>
    </source>
</evidence>
<name>A0A269TK57_9BACT</name>
<evidence type="ECO:0000256" key="1">
    <source>
        <dbReference type="ARBA" id="ARBA00022491"/>
    </source>
</evidence>
<accession>A0A269TK57</accession>
<dbReference type="InterPro" id="IPR036388">
    <property type="entry name" value="WH-like_DNA-bd_sf"/>
</dbReference>
<protein>
    <recommendedName>
        <fullName evidence="5">Heat-inducible transcription repressor HrcA</fullName>
    </recommendedName>
</protein>
<evidence type="ECO:0000256" key="2">
    <source>
        <dbReference type="ARBA" id="ARBA00023015"/>
    </source>
</evidence>
<dbReference type="OrthoDB" id="9783139at2"/>
<dbReference type="Pfam" id="PF01628">
    <property type="entry name" value="HrcA"/>
    <property type="match status" value="1"/>
</dbReference>
<dbReference type="AlphaFoldDB" id="A0A269TK57"/>
<evidence type="ECO:0000256" key="3">
    <source>
        <dbReference type="ARBA" id="ARBA00023016"/>
    </source>
</evidence>
<keyword evidence="3 5" id="KW-0346">Stress response</keyword>
<comment type="function">
    <text evidence="5">Negative regulator of class I heat shock genes (grpE-dnaK-dnaJ and groELS operons). Prevents heat-shock induction of these operons.</text>
</comment>
<dbReference type="GO" id="GO:0045892">
    <property type="term" value="P:negative regulation of DNA-templated transcription"/>
    <property type="evidence" value="ECO:0007669"/>
    <property type="project" value="UniProtKB-UniRule"/>
</dbReference>
<dbReference type="SUPFAM" id="SSF55781">
    <property type="entry name" value="GAF domain-like"/>
    <property type="match status" value="1"/>
</dbReference>
<dbReference type="NCBIfam" id="TIGR00331">
    <property type="entry name" value="hrcA"/>
    <property type="match status" value="1"/>
</dbReference>
<comment type="similarity">
    <text evidence="5">Belongs to the HrcA family.</text>
</comment>
<dbReference type="InterPro" id="IPR036390">
    <property type="entry name" value="WH_DNA-bd_sf"/>
</dbReference>
<evidence type="ECO:0000259" key="6">
    <source>
        <dbReference type="Pfam" id="PF01628"/>
    </source>
</evidence>
<comment type="caution">
    <text evidence="7">The sequence shown here is derived from an EMBL/GenBank/DDBJ whole genome shotgun (WGS) entry which is preliminary data.</text>
</comment>
<dbReference type="InterPro" id="IPR021153">
    <property type="entry name" value="HrcA_C"/>
</dbReference>
<keyword evidence="1 5" id="KW-0678">Repressor</keyword>
<dbReference type="RefSeq" id="WP_095334404.1">
    <property type="nucleotide sequence ID" value="NZ_CP166874.1"/>
</dbReference>
<reference evidence="8" key="1">
    <citation type="submission" date="2017-08" db="EMBL/GenBank/DDBJ databases">
        <authorList>
            <person name="Alvarez-Ponce D."/>
            <person name="Weitzman C.L."/>
            <person name="Tillett R.L."/>
            <person name="Sandmeier F.C."/>
            <person name="Tracy C.R."/>
        </authorList>
    </citation>
    <scope>NUCLEOTIDE SEQUENCE [LARGE SCALE GENOMIC DNA]</scope>
    <source>
        <strain evidence="8">723</strain>
    </source>
</reference>
<sequence>MTREYLTDKQTNILKLVVDYYVETGNALGSKAMIEKFDLKVSSATIRNIMSELEELKMLEKSHISSGRIPSRLGLEYYTKYLAVYDNHDLKMQLEKLFLQRDLSIDQIFELAAQTISDTIGVTLMTSEIKSQELLKSLQLIPLSSHEATVILVTSSGNVASKKIILDEKDLLINLDDLRIAVKIFNDRLVNIEIHKLKVTAYTLMPILANSIHNYEQIMQVFIRKVFEIDSGFKNQIYGKNNLLLSSSIKREDLVSLLDLIEKQSIWNHLEGLNEDENIKIEIRPDHTSFISKRIEFEKDKHKEVTFVGDDKMDFAKTKSALLLIEEMIRSLHNRNILENKIEKENEDE</sequence>
<evidence type="ECO:0000313" key="7">
    <source>
        <dbReference type="EMBL" id="PAK21747.1"/>
    </source>
</evidence>
<evidence type="ECO:0000256" key="5">
    <source>
        <dbReference type="HAMAP-Rule" id="MF_00081"/>
    </source>
</evidence>
<dbReference type="PIRSF" id="PIRSF005485">
    <property type="entry name" value="HrcA"/>
    <property type="match status" value="1"/>
</dbReference>
<dbReference type="HAMAP" id="MF_00081">
    <property type="entry name" value="HrcA"/>
    <property type="match status" value="1"/>
</dbReference>
<feature type="domain" description="Heat-inducible transcription repressor HrcA C-terminal" evidence="6">
    <location>
        <begin position="106"/>
        <end position="318"/>
    </location>
</feature>
<keyword evidence="2 5" id="KW-0805">Transcription regulation</keyword>
<gene>
    <name evidence="5" type="primary">hrcA</name>
    <name evidence="7" type="ORF">CJJ23_00175</name>
</gene>
<proteinExistence type="inferred from homology"/>
<dbReference type="EMBL" id="NQNY01000001">
    <property type="protein sequence ID" value="PAK21747.1"/>
    <property type="molecule type" value="Genomic_DNA"/>
</dbReference>
<dbReference type="Gene3D" id="1.10.10.10">
    <property type="entry name" value="Winged helix-like DNA-binding domain superfamily/Winged helix DNA-binding domain"/>
    <property type="match status" value="1"/>
</dbReference>
<keyword evidence="4 5" id="KW-0804">Transcription</keyword>